<reference evidence="3 4" key="1">
    <citation type="submission" date="2020-08" db="EMBL/GenBank/DDBJ databases">
        <title>Sequencing the genomes of 1000 actinobacteria strains.</title>
        <authorList>
            <person name="Klenk H.-P."/>
        </authorList>
    </citation>
    <scope>NUCLEOTIDE SEQUENCE [LARGE SCALE GENOMIC DNA]</scope>
    <source>
        <strain evidence="3 4">DSM 17294</strain>
    </source>
</reference>
<feature type="transmembrane region" description="Helical" evidence="2">
    <location>
        <begin position="22"/>
        <end position="44"/>
    </location>
</feature>
<feature type="transmembrane region" description="Helical" evidence="2">
    <location>
        <begin position="121"/>
        <end position="149"/>
    </location>
</feature>
<protein>
    <submittedName>
        <fullName evidence="3">Uncharacterized protein</fullName>
    </submittedName>
</protein>
<accession>A0A841DXS1</accession>
<keyword evidence="4" id="KW-1185">Reference proteome</keyword>
<evidence type="ECO:0000313" key="3">
    <source>
        <dbReference type="EMBL" id="MBB5981570.1"/>
    </source>
</evidence>
<organism evidence="3 4">
    <name type="scientific">Kribbella solani</name>
    <dbReference type="NCBI Taxonomy" id="236067"/>
    <lineage>
        <taxon>Bacteria</taxon>
        <taxon>Bacillati</taxon>
        <taxon>Actinomycetota</taxon>
        <taxon>Actinomycetes</taxon>
        <taxon>Propionibacteriales</taxon>
        <taxon>Kribbellaceae</taxon>
        <taxon>Kribbella</taxon>
    </lineage>
</organism>
<dbReference type="AlphaFoldDB" id="A0A841DXS1"/>
<sequence length="328" mass="34675">MNSTPPRSPASSQSQLDAGWNALRWGALAGTVGPFFVAVAIFAWSRQQTAFFGVLGLGVLFGAGFLGVHSLRGNDPRIVLDTPQGARGATSVRGWIDQIPANLRHELVTIGQPVWWAVRGVIGAGGFFALFGATSVTVVAAIAGAAASIWIGRKTQQDRRLLWYVVPLNVVAAIAVPSFLAAAYSGASFGFLKNYNDFRGHPTRTAQAQPVDGLTLNGVTVSNIYPFDAQGKQISVRLYDQDGNLIALDPQDCANAFGSSRREPSNLFPQAVVTPDANGYSGPENCKESTKAPFPPPKPLPTKATPPTPKPTTKPTAKPSTPAVTPTR</sequence>
<evidence type="ECO:0000313" key="4">
    <source>
        <dbReference type="Proteomes" id="UP000558997"/>
    </source>
</evidence>
<proteinExistence type="predicted"/>
<name>A0A841DXS1_9ACTN</name>
<feature type="transmembrane region" description="Helical" evidence="2">
    <location>
        <begin position="51"/>
        <end position="71"/>
    </location>
</feature>
<dbReference type="EMBL" id="JACHNF010000001">
    <property type="protein sequence ID" value="MBB5981570.1"/>
    <property type="molecule type" value="Genomic_DNA"/>
</dbReference>
<keyword evidence="2" id="KW-0472">Membrane</keyword>
<evidence type="ECO:0000256" key="2">
    <source>
        <dbReference type="SAM" id="Phobius"/>
    </source>
</evidence>
<comment type="caution">
    <text evidence="3">The sequence shown here is derived from an EMBL/GenBank/DDBJ whole genome shotgun (WGS) entry which is preliminary data.</text>
</comment>
<feature type="region of interest" description="Disordered" evidence="1">
    <location>
        <begin position="257"/>
        <end position="328"/>
    </location>
</feature>
<evidence type="ECO:0000256" key="1">
    <source>
        <dbReference type="SAM" id="MobiDB-lite"/>
    </source>
</evidence>
<feature type="compositionally biased region" description="Low complexity" evidence="1">
    <location>
        <begin position="313"/>
        <end position="328"/>
    </location>
</feature>
<keyword evidence="2" id="KW-0812">Transmembrane</keyword>
<feature type="compositionally biased region" description="Pro residues" evidence="1">
    <location>
        <begin position="293"/>
        <end position="312"/>
    </location>
</feature>
<gene>
    <name evidence="3" type="ORF">HDA44_004911</name>
</gene>
<dbReference type="RefSeq" id="WP_184838170.1">
    <property type="nucleotide sequence ID" value="NZ_BAAAVN010000024.1"/>
</dbReference>
<keyword evidence="2" id="KW-1133">Transmembrane helix</keyword>
<dbReference type="Proteomes" id="UP000558997">
    <property type="component" value="Unassembled WGS sequence"/>
</dbReference>
<feature type="transmembrane region" description="Helical" evidence="2">
    <location>
        <begin position="161"/>
        <end position="184"/>
    </location>
</feature>